<dbReference type="Proteomes" id="UP000031521">
    <property type="component" value="Chromosome"/>
</dbReference>
<dbReference type="Gene3D" id="3.40.50.150">
    <property type="entry name" value="Vaccinia Virus protein VP39"/>
    <property type="match status" value="1"/>
</dbReference>
<reference evidence="1 2" key="1">
    <citation type="journal article" date="2014" name="Int. J. Syst. Evol. Microbiol.">
        <title>Celeribacter indicus sp. nov., a polycyclic aromatic hydrocarbon-degrading bacterium from deep-sea sediment and reclassification of Huaishuia halophila as Celeribacter halophilus comb. nov.</title>
        <authorList>
            <person name="Lai Q."/>
            <person name="Cao J."/>
            <person name="Yuan J."/>
            <person name="Li F."/>
            <person name="Shao Z."/>
        </authorList>
    </citation>
    <scope>NUCLEOTIDE SEQUENCE [LARGE SCALE GENOMIC DNA]</scope>
    <source>
        <strain evidence="1">P73</strain>
    </source>
</reference>
<name>A0A0B5DW32_9RHOB</name>
<evidence type="ECO:0000313" key="1">
    <source>
        <dbReference type="EMBL" id="AJE47214.1"/>
    </source>
</evidence>
<accession>A0A0B5DW32</accession>
<dbReference type="InterPro" id="IPR029063">
    <property type="entry name" value="SAM-dependent_MTases_sf"/>
</dbReference>
<dbReference type="AlphaFoldDB" id="A0A0B5DW32"/>
<dbReference type="KEGG" id="cid:P73_2499"/>
<keyword evidence="2" id="KW-1185">Reference proteome</keyword>
<protein>
    <submittedName>
        <fullName evidence="1">Type 12 methyltransferase</fullName>
    </submittedName>
</protein>
<dbReference type="HOGENOM" id="CLU_085338_0_0_5"/>
<dbReference type="GO" id="GO:0032259">
    <property type="term" value="P:methylation"/>
    <property type="evidence" value="ECO:0007669"/>
    <property type="project" value="UniProtKB-KW"/>
</dbReference>
<keyword evidence="1" id="KW-0808">Transferase</keyword>
<dbReference type="GO" id="GO:0008168">
    <property type="term" value="F:methyltransferase activity"/>
    <property type="evidence" value="ECO:0007669"/>
    <property type="project" value="UniProtKB-KW"/>
</dbReference>
<dbReference type="RefSeq" id="WP_043869827.1">
    <property type="nucleotide sequence ID" value="NZ_CP004393.1"/>
</dbReference>
<gene>
    <name evidence="1" type="ORF">P73_2499</name>
</gene>
<dbReference type="SUPFAM" id="SSF53335">
    <property type="entry name" value="S-adenosyl-L-methionine-dependent methyltransferases"/>
    <property type="match status" value="1"/>
</dbReference>
<dbReference type="CDD" id="cd02440">
    <property type="entry name" value="AdoMet_MTases"/>
    <property type="match status" value="1"/>
</dbReference>
<proteinExistence type="predicted"/>
<dbReference type="OrthoDB" id="9805585at2"/>
<keyword evidence="1" id="KW-0489">Methyltransferase</keyword>
<dbReference type="STRING" id="1208324.P73_2499"/>
<evidence type="ECO:0000313" key="2">
    <source>
        <dbReference type="Proteomes" id="UP000031521"/>
    </source>
</evidence>
<sequence>MPPEFAVFLGEMIRNPGEVRAIAPSSSGAARLITAGLEAVRGPIVEIGAGTGAFTRAILARGIAPERLTIFELNPRFCTDLREKFPGVRVLDRPAEDIAEAGLSEVGAVVSGVPVLAKPALQRAVVGRAFRVMAQDGFFTQITYANSSPVTPEMQAELGLVSVKRGTVWANLPPARIFEYRRKPA</sequence>
<dbReference type="EMBL" id="CP004393">
    <property type="protein sequence ID" value="AJE47214.1"/>
    <property type="molecule type" value="Genomic_DNA"/>
</dbReference>
<organism evidence="1 2">
    <name type="scientific">Celeribacter indicus</name>
    <dbReference type="NCBI Taxonomy" id="1208324"/>
    <lineage>
        <taxon>Bacteria</taxon>
        <taxon>Pseudomonadati</taxon>
        <taxon>Pseudomonadota</taxon>
        <taxon>Alphaproteobacteria</taxon>
        <taxon>Rhodobacterales</taxon>
        <taxon>Roseobacteraceae</taxon>
        <taxon>Celeribacter</taxon>
    </lineage>
</organism>